<name>A0ABY6BIJ1_9GAMM</name>
<accession>A0ABY6BIJ1</accession>
<proteinExistence type="predicted"/>
<dbReference type="PROSITE" id="PS51257">
    <property type="entry name" value="PROKAR_LIPOPROTEIN"/>
    <property type="match status" value="1"/>
</dbReference>
<evidence type="ECO:0000256" key="1">
    <source>
        <dbReference type="SAM" id="MobiDB-lite"/>
    </source>
</evidence>
<protein>
    <submittedName>
        <fullName evidence="4">LEA type 2 family protein</fullName>
    </submittedName>
</protein>
<dbReference type="EMBL" id="CP104694">
    <property type="protein sequence ID" value="UXI69406.1"/>
    <property type="molecule type" value="Genomic_DNA"/>
</dbReference>
<organism evidence="4 5">
    <name type="scientific">Tahibacter amnicola</name>
    <dbReference type="NCBI Taxonomy" id="2976241"/>
    <lineage>
        <taxon>Bacteria</taxon>
        <taxon>Pseudomonadati</taxon>
        <taxon>Pseudomonadota</taxon>
        <taxon>Gammaproteobacteria</taxon>
        <taxon>Lysobacterales</taxon>
        <taxon>Rhodanobacteraceae</taxon>
        <taxon>Tahibacter</taxon>
    </lineage>
</organism>
<dbReference type="Gene3D" id="2.60.40.1820">
    <property type="match status" value="1"/>
</dbReference>
<feature type="region of interest" description="Disordered" evidence="1">
    <location>
        <begin position="131"/>
        <end position="154"/>
    </location>
</feature>
<dbReference type="Pfam" id="PF03168">
    <property type="entry name" value="LEA_2"/>
    <property type="match status" value="1"/>
</dbReference>
<evidence type="ECO:0000313" key="4">
    <source>
        <dbReference type="EMBL" id="UXI69406.1"/>
    </source>
</evidence>
<evidence type="ECO:0000259" key="3">
    <source>
        <dbReference type="Pfam" id="PF03168"/>
    </source>
</evidence>
<feature type="signal peptide" evidence="2">
    <location>
        <begin position="1"/>
        <end position="19"/>
    </location>
</feature>
<evidence type="ECO:0000313" key="5">
    <source>
        <dbReference type="Proteomes" id="UP001064632"/>
    </source>
</evidence>
<feature type="domain" description="Late embryogenesis abundant protein LEA-2 subgroup" evidence="3">
    <location>
        <begin position="50"/>
        <end position="133"/>
    </location>
</feature>
<reference evidence="4" key="1">
    <citation type="submission" date="2022-09" db="EMBL/GenBank/DDBJ databases">
        <title>Tahibacter sp. nov., isolated from a fresh water.</title>
        <authorList>
            <person name="Baek J.H."/>
            <person name="Lee J.K."/>
            <person name="Kim J.M."/>
            <person name="Jeon C.O."/>
        </authorList>
    </citation>
    <scope>NUCLEOTIDE SEQUENCE</scope>
    <source>
        <strain evidence="4">W38</strain>
    </source>
</reference>
<dbReference type="Proteomes" id="UP001064632">
    <property type="component" value="Chromosome"/>
</dbReference>
<keyword evidence="5" id="KW-1185">Reference proteome</keyword>
<gene>
    <name evidence="4" type="ORF">N4264_07085</name>
</gene>
<dbReference type="RefSeq" id="WP_261696361.1">
    <property type="nucleotide sequence ID" value="NZ_CP104694.1"/>
</dbReference>
<dbReference type="InterPro" id="IPR004864">
    <property type="entry name" value="LEA_2"/>
</dbReference>
<sequence>MKRAIRFASPVVLSLLVSACGGGPVRRINPPSASIQQLSVQADGRWQLELRLQNYSTVPMTFTAVDLDLAIEGHKAGKLSVSPGVEVPGESADVVTVLHSPPAGAEKILAVAARDGNVGYTLRGGITTREPDKRFDLDQASQLSPVPGRPDTYR</sequence>
<evidence type="ECO:0000256" key="2">
    <source>
        <dbReference type="SAM" id="SignalP"/>
    </source>
</evidence>
<dbReference type="SUPFAM" id="SSF117070">
    <property type="entry name" value="LEA14-like"/>
    <property type="match status" value="1"/>
</dbReference>
<keyword evidence="2" id="KW-0732">Signal</keyword>
<feature type="chain" id="PRO_5047351393" evidence="2">
    <location>
        <begin position="20"/>
        <end position="154"/>
    </location>
</feature>